<evidence type="ECO:0000256" key="3">
    <source>
        <dbReference type="RuleBase" id="RU000363"/>
    </source>
</evidence>
<dbReference type="PRINTS" id="PR00080">
    <property type="entry name" value="SDRFAMILY"/>
</dbReference>
<dbReference type="Gene3D" id="3.40.50.720">
    <property type="entry name" value="NAD(P)-binding Rossmann-like Domain"/>
    <property type="match status" value="1"/>
</dbReference>
<dbReference type="Pfam" id="PF00106">
    <property type="entry name" value="adh_short"/>
    <property type="match status" value="1"/>
</dbReference>
<evidence type="ECO:0000256" key="2">
    <source>
        <dbReference type="ARBA" id="ARBA00023002"/>
    </source>
</evidence>
<dbReference type="PRINTS" id="PR00081">
    <property type="entry name" value="GDHRDH"/>
</dbReference>
<protein>
    <submittedName>
        <fullName evidence="4">Short-subunit dehydrogenase</fullName>
    </submittedName>
</protein>
<comment type="caution">
    <text evidence="4">The sequence shown here is derived from an EMBL/GenBank/DDBJ whole genome shotgun (WGS) entry which is preliminary data.</text>
</comment>
<dbReference type="EMBL" id="PVNG01000013">
    <property type="protein sequence ID" value="PRX62109.1"/>
    <property type="molecule type" value="Genomic_DNA"/>
</dbReference>
<dbReference type="AlphaFoldDB" id="A0A2T0MTX0"/>
<dbReference type="PANTHER" id="PTHR44169">
    <property type="entry name" value="NADPH-DEPENDENT 1-ACYLDIHYDROXYACETONE PHOSPHATE REDUCTASE"/>
    <property type="match status" value="1"/>
</dbReference>
<proteinExistence type="inferred from homology"/>
<dbReference type="OrthoDB" id="3212478at2"/>
<name>A0A2T0MTX0_9ACTN</name>
<accession>A0A2T0MTX0</accession>
<evidence type="ECO:0000313" key="5">
    <source>
        <dbReference type="Proteomes" id="UP000238312"/>
    </source>
</evidence>
<comment type="similarity">
    <text evidence="1 3">Belongs to the short-chain dehydrogenases/reductases (SDR) family.</text>
</comment>
<dbReference type="PANTHER" id="PTHR44169:SF6">
    <property type="entry name" value="NADPH-DEPENDENT 1-ACYLDIHYDROXYACETONE PHOSPHATE REDUCTASE"/>
    <property type="match status" value="1"/>
</dbReference>
<dbReference type="SUPFAM" id="SSF51735">
    <property type="entry name" value="NAD(P)-binding Rossmann-fold domains"/>
    <property type="match status" value="1"/>
</dbReference>
<dbReference type="GO" id="GO:0016491">
    <property type="term" value="F:oxidoreductase activity"/>
    <property type="evidence" value="ECO:0007669"/>
    <property type="project" value="UniProtKB-KW"/>
</dbReference>
<dbReference type="NCBIfam" id="NF006117">
    <property type="entry name" value="PRK08264.1-3"/>
    <property type="match status" value="1"/>
</dbReference>
<dbReference type="Proteomes" id="UP000238312">
    <property type="component" value="Unassembled WGS sequence"/>
</dbReference>
<sequence>MKISGSVALVTGANRGLGAVFARALLDRGARTVYAAARNPDSITGQGLTPIALDVTDPASVAAAAERCADVDLLINNAGVAISGPGLESARTEMEVNYFGPLAMSRAFAPVLAGNGGGALVNILSVLSWVTFPRPKTYAASKAAAWSLTNALRLELREQGTHVLGVHAGYIDTDMAADITGPKISPEDVVVQALDGLEAGAYEVLADDVSRNVRAGLSGGLELLYPELVTPSQDVSA</sequence>
<gene>
    <name evidence="4" type="ORF">B0I32_11361</name>
</gene>
<evidence type="ECO:0000256" key="1">
    <source>
        <dbReference type="ARBA" id="ARBA00006484"/>
    </source>
</evidence>
<reference evidence="4 5" key="1">
    <citation type="submission" date="2018-03" db="EMBL/GenBank/DDBJ databases">
        <title>Genomic Encyclopedia of Type Strains, Phase III (KMG-III): the genomes of soil and plant-associated and newly described type strains.</title>
        <authorList>
            <person name="Whitman W."/>
        </authorList>
    </citation>
    <scope>NUCLEOTIDE SEQUENCE [LARGE SCALE GENOMIC DNA]</scope>
    <source>
        <strain evidence="4 5">CGMCC 4.7104</strain>
    </source>
</reference>
<dbReference type="InterPro" id="IPR036291">
    <property type="entry name" value="NAD(P)-bd_dom_sf"/>
</dbReference>
<evidence type="ECO:0000313" key="4">
    <source>
        <dbReference type="EMBL" id="PRX62109.1"/>
    </source>
</evidence>
<organism evidence="4 5">
    <name type="scientific">Nonomuraea fuscirosea</name>
    <dbReference type="NCBI Taxonomy" id="1291556"/>
    <lineage>
        <taxon>Bacteria</taxon>
        <taxon>Bacillati</taxon>
        <taxon>Actinomycetota</taxon>
        <taxon>Actinomycetes</taxon>
        <taxon>Streptosporangiales</taxon>
        <taxon>Streptosporangiaceae</taxon>
        <taxon>Nonomuraea</taxon>
    </lineage>
</organism>
<keyword evidence="5" id="KW-1185">Reference proteome</keyword>
<dbReference type="RefSeq" id="WP_106245033.1">
    <property type="nucleotide sequence ID" value="NZ_JBFAIB010000030.1"/>
</dbReference>
<dbReference type="NCBIfam" id="NF006119">
    <property type="entry name" value="PRK08264.1-5"/>
    <property type="match status" value="1"/>
</dbReference>
<keyword evidence="2" id="KW-0560">Oxidoreductase</keyword>
<dbReference type="InterPro" id="IPR002347">
    <property type="entry name" value="SDR_fam"/>
</dbReference>